<feature type="domain" description="ABC3 transporter permease C-terminal" evidence="7">
    <location>
        <begin position="269"/>
        <end position="384"/>
    </location>
</feature>
<dbReference type="Proteomes" id="UP001430360">
    <property type="component" value="Unassembled WGS sequence"/>
</dbReference>
<evidence type="ECO:0000259" key="7">
    <source>
        <dbReference type="Pfam" id="PF02687"/>
    </source>
</evidence>
<dbReference type="PANTHER" id="PTHR30572">
    <property type="entry name" value="MEMBRANE COMPONENT OF TRANSPORTER-RELATED"/>
    <property type="match status" value="1"/>
</dbReference>
<evidence type="ECO:0000313" key="9">
    <source>
        <dbReference type="Proteomes" id="UP001430360"/>
    </source>
</evidence>
<proteinExistence type="predicted"/>
<evidence type="ECO:0000256" key="6">
    <source>
        <dbReference type="SAM" id="Phobius"/>
    </source>
</evidence>
<evidence type="ECO:0000313" key="8">
    <source>
        <dbReference type="EMBL" id="MCD9098052.1"/>
    </source>
</evidence>
<comment type="caution">
    <text evidence="8">The sequence shown here is derived from an EMBL/GenBank/DDBJ whole genome shotgun (WGS) entry which is preliminary data.</text>
</comment>
<dbReference type="PANTHER" id="PTHR30572:SF15">
    <property type="entry name" value="ABC TRANSPORTER PERMEASE"/>
    <property type="match status" value="1"/>
</dbReference>
<feature type="transmembrane region" description="Helical" evidence="6">
    <location>
        <begin position="264"/>
        <end position="289"/>
    </location>
</feature>
<protein>
    <submittedName>
        <fullName evidence="8">FtsX-like permease family protein</fullName>
    </submittedName>
</protein>
<feature type="transmembrane region" description="Helical" evidence="6">
    <location>
        <begin position="356"/>
        <end position="378"/>
    </location>
</feature>
<evidence type="ECO:0000256" key="1">
    <source>
        <dbReference type="ARBA" id="ARBA00004651"/>
    </source>
</evidence>
<dbReference type="EMBL" id="JAJQKU010000004">
    <property type="protein sequence ID" value="MCD9098052.1"/>
    <property type="molecule type" value="Genomic_DNA"/>
</dbReference>
<sequence>MTGRTFRESAQVLMLLLSTHRVRPRDSLLIAAGFLITTATLAVMLAIPSGIERIGSGTGQSTIALALSASASDEVSSSLMPEQVAVLSGLPGIAKFADGKPMMATQFLANTKLDRADGQRSTVLVRGINAQTLELLDPGLVDLTNALHFGSREVAVSNTLRSQFPALGGSSVTFQGRDWQVASGLETGGSLWESEIWTDFSALQAAFNRSGRSSSVWLRLSSEDALENLQAAVRDDPRLQEVRIVRQTDYYQQQVGFLVRFVRLAAAGISVLLGTGAVLAISTTLGMALERRRREMATLRAIGFSDASIVIASLLDVLLQGAIATALALLCVYALLDGASFGTSSANSAVYASFSVSAGVMGMVFAYSLALGLLSAALPIKRVLGGKLVDALKD</sequence>
<keyword evidence="3 6" id="KW-0812">Transmembrane</keyword>
<keyword evidence="5 6" id="KW-0472">Membrane</keyword>
<feature type="transmembrane region" description="Helical" evidence="6">
    <location>
        <begin position="309"/>
        <end position="336"/>
    </location>
</feature>
<dbReference type="RefSeq" id="WP_232137215.1">
    <property type="nucleotide sequence ID" value="NZ_CP089507.1"/>
</dbReference>
<evidence type="ECO:0000256" key="3">
    <source>
        <dbReference type="ARBA" id="ARBA00022692"/>
    </source>
</evidence>
<reference evidence="8" key="1">
    <citation type="submission" date="2021-12" db="EMBL/GenBank/DDBJ databases">
        <authorList>
            <person name="Ulrich A."/>
        </authorList>
    </citation>
    <scope>NUCLEOTIDE SEQUENCE</scope>
    <source>
        <strain evidence="8">A1P009</strain>
    </source>
</reference>
<evidence type="ECO:0000256" key="5">
    <source>
        <dbReference type="ARBA" id="ARBA00023136"/>
    </source>
</evidence>
<reference evidence="8" key="2">
    <citation type="journal article" date="2022" name="Syst. Appl. Microbiol.">
        <title>Physiological and genomic characterisation of Luteimonas fraxinea sp. nov., a bacterial species associated with trees tolerant to ash dieback.</title>
        <authorList>
            <person name="Ulrich K."/>
            <person name="Becker R."/>
            <person name="Behrendt U."/>
            <person name="Kube M."/>
            <person name="Schneck V."/>
            <person name="Ulrich A."/>
        </authorList>
    </citation>
    <scope>NUCLEOTIDE SEQUENCE</scope>
    <source>
        <strain evidence="8">A1P009</strain>
    </source>
</reference>
<dbReference type="InterPro" id="IPR050250">
    <property type="entry name" value="Macrolide_Exporter_MacB"/>
</dbReference>
<name>A0ABS8UEX3_9GAMM</name>
<keyword evidence="4 6" id="KW-1133">Transmembrane helix</keyword>
<dbReference type="InterPro" id="IPR003838">
    <property type="entry name" value="ABC3_permease_C"/>
</dbReference>
<evidence type="ECO:0000256" key="2">
    <source>
        <dbReference type="ARBA" id="ARBA00022475"/>
    </source>
</evidence>
<keyword evidence="2" id="KW-1003">Cell membrane</keyword>
<keyword evidence="9" id="KW-1185">Reference proteome</keyword>
<feature type="transmembrane region" description="Helical" evidence="6">
    <location>
        <begin position="28"/>
        <end position="47"/>
    </location>
</feature>
<accession>A0ABS8UEX3</accession>
<organism evidence="8 9">
    <name type="scientific">Luteimonas fraxinea</name>
    <dbReference type="NCBI Taxonomy" id="2901869"/>
    <lineage>
        <taxon>Bacteria</taxon>
        <taxon>Pseudomonadati</taxon>
        <taxon>Pseudomonadota</taxon>
        <taxon>Gammaproteobacteria</taxon>
        <taxon>Lysobacterales</taxon>
        <taxon>Lysobacteraceae</taxon>
        <taxon>Luteimonas</taxon>
    </lineage>
</organism>
<comment type="subcellular location">
    <subcellularLocation>
        <location evidence="1">Cell membrane</location>
        <topology evidence="1">Multi-pass membrane protein</topology>
    </subcellularLocation>
</comment>
<evidence type="ECO:0000256" key="4">
    <source>
        <dbReference type="ARBA" id="ARBA00022989"/>
    </source>
</evidence>
<gene>
    <name evidence="8" type="ORF">LTT95_13995</name>
</gene>
<dbReference type="Pfam" id="PF02687">
    <property type="entry name" value="FtsX"/>
    <property type="match status" value="1"/>
</dbReference>